<proteinExistence type="predicted"/>
<accession>A0A9Q0KLG2</accession>
<gene>
    <name evidence="1" type="ORF">NE237_006017</name>
</gene>
<comment type="caution">
    <text evidence="1">The sequence shown here is derived from an EMBL/GenBank/DDBJ whole genome shotgun (WGS) entry which is preliminary data.</text>
</comment>
<organism evidence="1 2">
    <name type="scientific">Protea cynaroides</name>
    <dbReference type="NCBI Taxonomy" id="273540"/>
    <lineage>
        <taxon>Eukaryota</taxon>
        <taxon>Viridiplantae</taxon>
        <taxon>Streptophyta</taxon>
        <taxon>Embryophyta</taxon>
        <taxon>Tracheophyta</taxon>
        <taxon>Spermatophyta</taxon>
        <taxon>Magnoliopsida</taxon>
        <taxon>Proteales</taxon>
        <taxon>Proteaceae</taxon>
        <taxon>Protea</taxon>
    </lineage>
</organism>
<evidence type="ECO:0000313" key="1">
    <source>
        <dbReference type="EMBL" id="KAJ4972843.1"/>
    </source>
</evidence>
<keyword evidence="2" id="KW-1185">Reference proteome</keyword>
<evidence type="ECO:0000313" key="2">
    <source>
        <dbReference type="Proteomes" id="UP001141806"/>
    </source>
</evidence>
<name>A0A9Q0KLG2_9MAGN</name>
<dbReference type="EMBL" id="JAMYWD010000004">
    <property type="protein sequence ID" value="KAJ4972843.1"/>
    <property type="molecule type" value="Genomic_DNA"/>
</dbReference>
<dbReference type="Proteomes" id="UP001141806">
    <property type="component" value="Unassembled WGS sequence"/>
</dbReference>
<protein>
    <submittedName>
        <fullName evidence="1">Uncharacterized protein</fullName>
    </submittedName>
</protein>
<reference evidence="1" key="1">
    <citation type="journal article" date="2023" name="Plant J.">
        <title>The genome of the king protea, Protea cynaroides.</title>
        <authorList>
            <person name="Chang J."/>
            <person name="Duong T.A."/>
            <person name="Schoeman C."/>
            <person name="Ma X."/>
            <person name="Roodt D."/>
            <person name="Barker N."/>
            <person name="Li Z."/>
            <person name="Van de Peer Y."/>
            <person name="Mizrachi E."/>
        </authorList>
    </citation>
    <scope>NUCLEOTIDE SEQUENCE</scope>
    <source>
        <tissue evidence="1">Young leaves</tissue>
    </source>
</reference>
<sequence length="126" mass="14201">MFGDDAVHELVDFGDELGASEPYILRVEPGQPRQVVGPVELHHFHCLENPVTIEGLVLSGRACASIRRNYRENRKCLLVLLAVAGRDHTIIAEGIRYIRFHLPLYISLTENPKSRLSRSLMVSIKV</sequence>
<dbReference type="AlphaFoldDB" id="A0A9Q0KLG2"/>